<evidence type="ECO:0000313" key="1">
    <source>
        <dbReference type="EMBL" id="KOS37607.1"/>
    </source>
</evidence>
<gene>
    <name evidence="1" type="ORF">ACN38_g11588</name>
</gene>
<dbReference type="AlphaFoldDB" id="A0A0M8NUL9"/>
<reference evidence="1 2" key="1">
    <citation type="submission" date="2015-08" db="EMBL/GenBank/DDBJ databases">
        <title>Genome sequencing of Penicillium nordicum.</title>
        <authorList>
            <person name="Nguyen H.D."/>
            <person name="Seifert K.A."/>
        </authorList>
    </citation>
    <scope>NUCLEOTIDE SEQUENCE [LARGE SCALE GENOMIC DNA]</scope>
    <source>
        <strain evidence="1 2">DAOMC 185683</strain>
    </source>
</reference>
<organism evidence="1 2">
    <name type="scientific">Penicillium nordicum</name>
    <dbReference type="NCBI Taxonomy" id="229535"/>
    <lineage>
        <taxon>Eukaryota</taxon>
        <taxon>Fungi</taxon>
        <taxon>Dikarya</taxon>
        <taxon>Ascomycota</taxon>
        <taxon>Pezizomycotina</taxon>
        <taxon>Eurotiomycetes</taxon>
        <taxon>Eurotiomycetidae</taxon>
        <taxon>Eurotiales</taxon>
        <taxon>Aspergillaceae</taxon>
        <taxon>Penicillium</taxon>
    </lineage>
</organism>
<accession>A0A0M8NUL9</accession>
<proteinExistence type="predicted"/>
<comment type="caution">
    <text evidence="1">The sequence shown here is derived from an EMBL/GenBank/DDBJ whole genome shotgun (WGS) entry which is preliminary data.</text>
</comment>
<sequence>MYKNRVIIVYIVFPPEMMKYLDCFCWCHNRKRLHRTIHKMESSDYKRKTLVDHGCNLATTNSYTCETRQNQPYERLILGEGLSFSRVENQQAEH</sequence>
<keyword evidence="2" id="KW-1185">Reference proteome</keyword>
<evidence type="ECO:0000313" key="2">
    <source>
        <dbReference type="Proteomes" id="UP000037696"/>
    </source>
</evidence>
<name>A0A0M8NUL9_9EURO</name>
<dbReference type="Proteomes" id="UP000037696">
    <property type="component" value="Unassembled WGS sequence"/>
</dbReference>
<dbReference type="EMBL" id="LHQQ01000307">
    <property type="protein sequence ID" value="KOS37607.1"/>
    <property type="molecule type" value="Genomic_DNA"/>
</dbReference>
<protein>
    <submittedName>
        <fullName evidence="1">Uncharacterized protein</fullName>
    </submittedName>
</protein>